<dbReference type="GO" id="GO:0004993">
    <property type="term" value="F:G protein-coupled serotonin receptor activity"/>
    <property type="evidence" value="ECO:0007669"/>
    <property type="project" value="UniProtKB-ARBA"/>
</dbReference>
<evidence type="ECO:0000256" key="8">
    <source>
        <dbReference type="ARBA" id="ARBA00023170"/>
    </source>
</evidence>
<dbReference type="PANTHER" id="PTHR24248">
    <property type="entry name" value="ADRENERGIC RECEPTOR-RELATED G-PROTEIN COUPLED RECEPTOR"/>
    <property type="match status" value="1"/>
</dbReference>
<evidence type="ECO:0000256" key="2">
    <source>
        <dbReference type="ARBA" id="ARBA00022475"/>
    </source>
</evidence>
<keyword evidence="2" id="KW-1003">Cell membrane</keyword>
<feature type="transmembrane region" description="Helical" evidence="11">
    <location>
        <begin position="323"/>
        <end position="347"/>
    </location>
</feature>
<dbReference type="InterPro" id="IPR000276">
    <property type="entry name" value="GPCR_Rhodpsn"/>
</dbReference>
<feature type="transmembrane region" description="Helical" evidence="11">
    <location>
        <begin position="145"/>
        <end position="166"/>
    </location>
</feature>
<dbReference type="PANTHER" id="PTHR24248:SF199">
    <property type="entry name" value="IP13425P-RELATED"/>
    <property type="match status" value="1"/>
</dbReference>
<evidence type="ECO:0000256" key="10">
    <source>
        <dbReference type="SAM" id="MobiDB-lite"/>
    </source>
</evidence>
<evidence type="ECO:0000313" key="14">
    <source>
        <dbReference type="Proteomes" id="UP000192578"/>
    </source>
</evidence>
<reference evidence="14" key="1">
    <citation type="submission" date="2017-01" db="EMBL/GenBank/DDBJ databases">
        <title>Comparative genomics of anhydrobiosis in the tardigrade Hypsibius dujardini.</title>
        <authorList>
            <person name="Yoshida Y."/>
            <person name="Koutsovoulos G."/>
            <person name="Laetsch D."/>
            <person name="Stevens L."/>
            <person name="Kumar S."/>
            <person name="Horikawa D."/>
            <person name="Ishino K."/>
            <person name="Komine S."/>
            <person name="Tomita M."/>
            <person name="Blaxter M."/>
            <person name="Arakawa K."/>
        </authorList>
    </citation>
    <scope>NUCLEOTIDE SEQUENCE [LARGE SCALE GENOMIC DNA]</scope>
    <source>
        <strain evidence="14">Z151</strain>
    </source>
</reference>
<organism evidence="13 14">
    <name type="scientific">Hypsibius exemplaris</name>
    <name type="common">Freshwater tardigrade</name>
    <dbReference type="NCBI Taxonomy" id="2072580"/>
    <lineage>
        <taxon>Eukaryota</taxon>
        <taxon>Metazoa</taxon>
        <taxon>Ecdysozoa</taxon>
        <taxon>Tardigrada</taxon>
        <taxon>Eutardigrada</taxon>
        <taxon>Parachela</taxon>
        <taxon>Hypsibioidea</taxon>
        <taxon>Hypsibiidae</taxon>
        <taxon>Hypsibius</taxon>
    </lineage>
</organism>
<sequence length="356" mass="40060">MNNALTDTRNESSSSSNNSYVELINGPNWDFMAAFYIITIILAVSTNATVLGAFLCRQSLRTPFNLYLINLLSANILRVVLETTPELLNHLYSGWWLGDGYCSVLVFGLYFTDAGVQNCHILIAINRIWAVCWPYSYRTTHTRRVALLMCLAGWAEVCAMVLPGFILDTVYYRADPVKNGCSLNIAAQWTWSVVVQFLLYNMGLEAMWVAYPIIWYKRRQTQKIVPATVQTVHSLTNGRKNSSREGDQQGRAVIINDNSDDVGESMQENRTAGSGTVPSRRKKSSKAFNILTLLTISVTVCWTPVHVIYTLLLWLPFDRIGSLLLNIAVVLVSLQTLIDPILFVCTLPDLRNSFRN</sequence>
<dbReference type="EMBL" id="MTYJ01000294">
    <property type="protein sequence ID" value="OWA52940.1"/>
    <property type="molecule type" value="Genomic_DNA"/>
</dbReference>
<evidence type="ECO:0000313" key="13">
    <source>
        <dbReference type="EMBL" id="OWA52940.1"/>
    </source>
</evidence>
<keyword evidence="5" id="KW-0297">G-protein coupled receptor</keyword>
<keyword evidence="3 11" id="KW-0812">Transmembrane</keyword>
<gene>
    <name evidence="13" type="ORF">BV898_17382</name>
</gene>
<evidence type="ECO:0000256" key="4">
    <source>
        <dbReference type="ARBA" id="ARBA00022989"/>
    </source>
</evidence>
<evidence type="ECO:0000256" key="6">
    <source>
        <dbReference type="ARBA" id="ARBA00023136"/>
    </source>
</evidence>
<keyword evidence="7" id="KW-1015">Disulfide bond</keyword>
<dbReference type="OrthoDB" id="9445631at2759"/>
<dbReference type="GO" id="GO:0043410">
    <property type="term" value="P:positive regulation of MAPK cascade"/>
    <property type="evidence" value="ECO:0007669"/>
    <property type="project" value="TreeGrafter"/>
</dbReference>
<dbReference type="SUPFAM" id="SSF81321">
    <property type="entry name" value="Family A G protein-coupled receptor-like"/>
    <property type="match status" value="1"/>
</dbReference>
<evidence type="ECO:0000259" key="12">
    <source>
        <dbReference type="PROSITE" id="PS50262"/>
    </source>
</evidence>
<comment type="caution">
    <text evidence="13">The sequence shown here is derived from an EMBL/GenBank/DDBJ whole genome shotgun (WGS) entry which is preliminary data.</text>
</comment>
<dbReference type="PROSITE" id="PS50262">
    <property type="entry name" value="G_PROTEIN_RECEP_F1_2"/>
    <property type="match status" value="1"/>
</dbReference>
<keyword evidence="4 11" id="KW-1133">Transmembrane helix</keyword>
<keyword evidence="9" id="KW-0807">Transducer</keyword>
<evidence type="ECO:0000256" key="11">
    <source>
        <dbReference type="SAM" id="Phobius"/>
    </source>
</evidence>
<dbReference type="GO" id="GO:0005886">
    <property type="term" value="C:plasma membrane"/>
    <property type="evidence" value="ECO:0007669"/>
    <property type="project" value="UniProtKB-SubCell"/>
</dbReference>
<keyword evidence="8" id="KW-0675">Receptor</keyword>
<evidence type="ECO:0000256" key="9">
    <source>
        <dbReference type="ARBA" id="ARBA00023224"/>
    </source>
</evidence>
<dbReference type="Gene3D" id="1.20.1070.10">
    <property type="entry name" value="Rhodopsin 7-helix transmembrane proteins"/>
    <property type="match status" value="1"/>
</dbReference>
<dbReference type="InterPro" id="IPR017452">
    <property type="entry name" value="GPCR_Rhodpsn_7TM"/>
</dbReference>
<keyword evidence="6 11" id="KW-0472">Membrane</keyword>
<name>A0A9X6RME5_HYPEX</name>
<dbReference type="Proteomes" id="UP000192578">
    <property type="component" value="Unassembled WGS sequence"/>
</dbReference>
<dbReference type="Pfam" id="PF00001">
    <property type="entry name" value="7tm_1"/>
    <property type="match status" value="1"/>
</dbReference>
<dbReference type="PRINTS" id="PR00237">
    <property type="entry name" value="GPCRRHODOPSN"/>
</dbReference>
<protein>
    <recommendedName>
        <fullName evidence="12">G-protein coupled receptors family 1 profile domain-containing protein</fullName>
    </recommendedName>
</protein>
<evidence type="ECO:0000256" key="1">
    <source>
        <dbReference type="ARBA" id="ARBA00004651"/>
    </source>
</evidence>
<comment type="subcellular location">
    <subcellularLocation>
        <location evidence="1">Cell membrane</location>
        <topology evidence="1">Multi-pass membrane protein</topology>
    </subcellularLocation>
</comment>
<dbReference type="CDD" id="cd00637">
    <property type="entry name" value="7tm_classA_rhodopsin-like"/>
    <property type="match status" value="1"/>
</dbReference>
<dbReference type="AlphaFoldDB" id="A0A9X6RME5"/>
<feature type="compositionally biased region" description="Polar residues" evidence="10">
    <location>
        <begin position="266"/>
        <end position="277"/>
    </location>
</feature>
<feature type="domain" description="G-protein coupled receptors family 1 profile" evidence="12">
    <location>
        <begin position="46"/>
        <end position="343"/>
    </location>
</feature>
<feature type="transmembrane region" description="Helical" evidence="11">
    <location>
        <begin position="197"/>
        <end position="216"/>
    </location>
</feature>
<evidence type="ECO:0000256" key="7">
    <source>
        <dbReference type="ARBA" id="ARBA00023157"/>
    </source>
</evidence>
<feature type="transmembrane region" description="Helical" evidence="11">
    <location>
        <begin position="290"/>
        <end position="317"/>
    </location>
</feature>
<evidence type="ECO:0000256" key="5">
    <source>
        <dbReference type="ARBA" id="ARBA00023040"/>
    </source>
</evidence>
<feature type="transmembrane region" description="Helical" evidence="11">
    <location>
        <begin position="33"/>
        <end position="55"/>
    </location>
</feature>
<dbReference type="GO" id="GO:0071880">
    <property type="term" value="P:adenylate cyclase-activating adrenergic receptor signaling pathway"/>
    <property type="evidence" value="ECO:0007669"/>
    <property type="project" value="TreeGrafter"/>
</dbReference>
<feature type="region of interest" description="Disordered" evidence="10">
    <location>
        <begin position="261"/>
        <end position="280"/>
    </location>
</feature>
<accession>A0A9X6RME5</accession>
<evidence type="ECO:0000256" key="3">
    <source>
        <dbReference type="ARBA" id="ARBA00022692"/>
    </source>
</evidence>
<keyword evidence="14" id="KW-1185">Reference proteome</keyword>
<proteinExistence type="predicted"/>